<comment type="caution">
    <text evidence="2">The sequence shown here is derived from an EMBL/GenBank/DDBJ whole genome shotgun (WGS) entry which is preliminary data.</text>
</comment>
<evidence type="ECO:0000256" key="1">
    <source>
        <dbReference type="SAM" id="SignalP"/>
    </source>
</evidence>
<sequence>MKSIILLSSALMVGPAMAHSNVDGLTVSSESCNIDIQQTLKISPNILEIENNDHQVMQIDQQGRLFINQQEVEVTPAQQTMLMQYADGLRSNMPQVAEIALEGVKIAGVALDEVGSAFGLHNTDSMTRLMDEVSVKINESFYQDGSFVIDQSNFTNIENHFDEQFDQEIERAMEEAVMNSIGSLLVSLGSELLGAGGNMEEFENRMTRMGEQIELKVEAQAHQLEARADALCGSIEQLAQTEKTLQQSLPILKGYDLFAANHH</sequence>
<evidence type="ECO:0008006" key="4">
    <source>
        <dbReference type="Google" id="ProtNLM"/>
    </source>
</evidence>
<accession>A0A2D0A0X3</accession>
<dbReference type="EMBL" id="MWPV01000007">
    <property type="protein sequence ID" value="OUL56335.1"/>
    <property type="molecule type" value="Genomic_DNA"/>
</dbReference>
<name>A0A2D0A0X3_PSEDV</name>
<gene>
    <name evidence="2" type="ORF">B1199_18705</name>
</gene>
<proteinExistence type="predicted"/>
<keyword evidence="3" id="KW-1185">Reference proteome</keyword>
<dbReference type="InterPro" id="IPR021307">
    <property type="entry name" value="DUF2884"/>
</dbReference>
<dbReference type="AlphaFoldDB" id="A0A2D0A0X3"/>
<feature type="signal peptide" evidence="1">
    <location>
        <begin position="1"/>
        <end position="18"/>
    </location>
</feature>
<feature type="chain" id="PRO_5012700114" description="DUF2884 domain-containing protein" evidence="1">
    <location>
        <begin position="19"/>
        <end position="263"/>
    </location>
</feature>
<dbReference type="Pfam" id="PF11101">
    <property type="entry name" value="DUF2884"/>
    <property type="match status" value="1"/>
</dbReference>
<dbReference type="Proteomes" id="UP000194841">
    <property type="component" value="Unassembled WGS sequence"/>
</dbReference>
<dbReference type="OrthoDB" id="6397557at2"/>
<keyword evidence="1" id="KW-0732">Signal</keyword>
<evidence type="ECO:0000313" key="2">
    <source>
        <dbReference type="EMBL" id="OUL56335.1"/>
    </source>
</evidence>
<organism evidence="2 3">
    <name type="scientific">Pseudoalteromonas ulvae</name>
    <dbReference type="NCBI Taxonomy" id="107327"/>
    <lineage>
        <taxon>Bacteria</taxon>
        <taxon>Pseudomonadati</taxon>
        <taxon>Pseudomonadota</taxon>
        <taxon>Gammaproteobacteria</taxon>
        <taxon>Alteromonadales</taxon>
        <taxon>Pseudoalteromonadaceae</taxon>
        <taxon>Pseudoalteromonas</taxon>
    </lineage>
</organism>
<protein>
    <recommendedName>
        <fullName evidence="4">DUF2884 domain-containing protein</fullName>
    </recommendedName>
</protein>
<reference evidence="2 3" key="1">
    <citation type="submission" date="2017-02" db="EMBL/GenBank/DDBJ databases">
        <title>Pseudoalteromonas ulvae TC14 Genome.</title>
        <authorList>
            <person name="Molmeret M."/>
        </authorList>
    </citation>
    <scope>NUCLEOTIDE SEQUENCE [LARGE SCALE GENOMIC DNA]</scope>
    <source>
        <strain evidence="2">TC14</strain>
    </source>
</reference>
<evidence type="ECO:0000313" key="3">
    <source>
        <dbReference type="Proteomes" id="UP000194841"/>
    </source>
</evidence>